<proteinExistence type="predicted"/>
<dbReference type="EC" id="1.-.-.-" evidence="1"/>
<evidence type="ECO:0000313" key="1">
    <source>
        <dbReference type="EMBL" id="MET6996838.1"/>
    </source>
</evidence>
<evidence type="ECO:0000313" key="2">
    <source>
        <dbReference type="Proteomes" id="UP001549749"/>
    </source>
</evidence>
<dbReference type="RefSeq" id="WP_354659479.1">
    <property type="nucleotide sequence ID" value="NZ_JBEXAC010000001.1"/>
</dbReference>
<comment type="caution">
    <text evidence="1">The sequence shown here is derived from an EMBL/GenBank/DDBJ whole genome shotgun (WGS) entry which is preliminary data.</text>
</comment>
<dbReference type="GO" id="GO:0016491">
    <property type="term" value="F:oxidoreductase activity"/>
    <property type="evidence" value="ECO:0007669"/>
    <property type="project" value="UniProtKB-KW"/>
</dbReference>
<keyword evidence="1" id="KW-0560">Oxidoreductase</keyword>
<accession>A0ABV2T1F1</accession>
<protein>
    <submittedName>
        <fullName evidence="1">Gluconate 2-dehydrogenase subunit 3 family protein</fullName>
        <ecNumber evidence="1">1.-.-.-</ecNumber>
    </submittedName>
</protein>
<name>A0ABV2T1F1_9BACT</name>
<dbReference type="Pfam" id="PF13618">
    <property type="entry name" value="Gluconate_2-dh3"/>
    <property type="match status" value="1"/>
</dbReference>
<dbReference type="InterPro" id="IPR027056">
    <property type="entry name" value="Gluconate_2DH_su3"/>
</dbReference>
<dbReference type="EMBL" id="JBEXAC010000001">
    <property type="protein sequence ID" value="MET6996838.1"/>
    <property type="molecule type" value="Genomic_DNA"/>
</dbReference>
<dbReference type="Proteomes" id="UP001549749">
    <property type="component" value="Unassembled WGS sequence"/>
</dbReference>
<gene>
    <name evidence="1" type="ORF">ABR189_05645</name>
</gene>
<keyword evidence="2" id="KW-1185">Reference proteome</keyword>
<sequence length="176" mass="19636">MERRAAIKNLLIIAGGIALLPSCAEEPGKASIQLTHLDISADQEALLAEIAETFIPKTDGPGAKELNLHLFTLKMVDDCHGKDDQDSFVKGLNKINQLAKDKHQQPFAKCTPEQRSQLLTAAMQEEQTPKEIKTMLEISKHRVIQGFTNSKYVMTDLNKYELVPGRYNGYFPVKQA</sequence>
<organism evidence="1 2">
    <name type="scientific">Chitinophaga defluvii</name>
    <dbReference type="NCBI Taxonomy" id="3163343"/>
    <lineage>
        <taxon>Bacteria</taxon>
        <taxon>Pseudomonadati</taxon>
        <taxon>Bacteroidota</taxon>
        <taxon>Chitinophagia</taxon>
        <taxon>Chitinophagales</taxon>
        <taxon>Chitinophagaceae</taxon>
        <taxon>Chitinophaga</taxon>
    </lineage>
</organism>
<reference evidence="1 2" key="1">
    <citation type="submission" date="2024-06" db="EMBL/GenBank/DDBJ databases">
        <title>Chitinophaga defluvii sp. nov., isolated from municipal sewage.</title>
        <authorList>
            <person name="Zhang L."/>
        </authorList>
    </citation>
    <scope>NUCLEOTIDE SEQUENCE [LARGE SCALE GENOMIC DNA]</scope>
    <source>
        <strain evidence="1 2">H8</strain>
    </source>
</reference>